<name>A0A0D9YZ79_9ORYZ</name>
<dbReference type="Proteomes" id="UP000026961">
    <property type="component" value="Chromosome 2"/>
</dbReference>
<keyword evidence="4" id="KW-1185">Reference proteome</keyword>
<dbReference type="InterPro" id="IPR036063">
    <property type="entry name" value="Smr_dom_sf"/>
</dbReference>
<feature type="domain" description="Smr" evidence="2">
    <location>
        <begin position="402"/>
        <end position="468"/>
    </location>
</feature>
<dbReference type="Gramene" id="OGLUM02G35920.1">
    <property type="protein sequence ID" value="OGLUM02G35920.1"/>
    <property type="gene ID" value="OGLUM02G35920"/>
</dbReference>
<dbReference type="PROSITE" id="PS50828">
    <property type="entry name" value="SMR"/>
    <property type="match status" value="1"/>
</dbReference>
<reference evidence="3" key="1">
    <citation type="submission" date="2015-04" db="UniProtKB">
        <authorList>
            <consortium name="EnsemblPlants"/>
        </authorList>
    </citation>
    <scope>IDENTIFICATION</scope>
</reference>
<dbReference type="Gene3D" id="3.30.1370.110">
    <property type="match status" value="1"/>
</dbReference>
<dbReference type="Pfam" id="PF07145">
    <property type="entry name" value="PAM2"/>
    <property type="match status" value="1"/>
</dbReference>
<dbReference type="EnsemblPlants" id="OGLUM02G35920.1">
    <property type="protein sequence ID" value="OGLUM02G35920.1"/>
    <property type="gene ID" value="OGLUM02G35920"/>
</dbReference>
<proteinExistence type="predicted"/>
<dbReference type="AlphaFoldDB" id="A0A0D9YZ79"/>
<dbReference type="InterPro" id="IPR053242">
    <property type="entry name" value="PAM2-like_domain"/>
</dbReference>
<dbReference type="InterPro" id="IPR009818">
    <property type="entry name" value="PAM2_motif"/>
</dbReference>
<protein>
    <recommendedName>
        <fullName evidence="2">Smr domain-containing protein</fullName>
    </recommendedName>
</protein>
<sequence>MGRPPPAALQLIGRRKGSKLPSTVTTLNPNAAEFVPSTFRSPFGSKTVADVSKPDFRGLSGKTNLGRSESSKSNNSDDETHQFWHRQLPDDIIPDFSDMEKVEQQHGELSFSGLSLNAPPFFGTAASNLSREHHGLLSQAGKNLDLGHNDLYYDENSGSNSGEQNHADNLCYTNGKLDLLYDHDPLEYLASQFPGFSVESLAELYCANGCDFDLTVEILTQLEMQVDASSCQNLNLAPNTPNIGTGNFPVLPGTEDLNCLFEGNDAGHMKFKNESPKYANGLLSIVARKQYGCDTRSSLGNKFLKASSNVHSAPVSLKTGDAMASMCSESRGEAGDFARIRNTCFEQATQAYMMGNKALAKELSMKGQLYNLQMKAAHETAREAIYQQRNPFSSEQGQDRLIDLHGLQVSEAIQVVKAELALLMGQLEKAQIMICIGTGHHTKCSREARLPDALEHFLLDEGLHHTQP</sequence>
<dbReference type="PANTHER" id="PTHR46651:SF1">
    <property type="entry name" value="SMALL MUTS RELATED FAMILY PROTEIN"/>
    <property type="match status" value="1"/>
</dbReference>
<reference evidence="3" key="2">
    <citation type="submission" date="2018-05" db="EMBL/GenBank/DDBJ databases">
        <title>OgluRS3 (Oryza glumaepatula Reference Sequence Version 3).</title>
        <authorList>
            <person name="Zhang J."/>
            <person name="Kudrna D."/>
            <person name="Lee S."/>
            <person name="Talag J."/>
            <person name="Welchert J."/>
            <person name="Wing R.A."/>
        </authorList>
    </citation>
    <scope>NUCLEOTIDE SEQUENCE [LARGE SCALE GENOMIC DNA]</scope>
</reference>
<organism evidence="3">
    <name type="scientific">Oryza glumipatula</name>
    <dbReference type="NCBI Taxonomy" id="40148"/>
    <lineage>
        <taxon>Eukaryota</taxon>
        <taxon>Viridiplantae</taxon>
        <taxon>Streptophyta</taxon>
        <taxon>Embryophyta</taxon>
        <taxon>Tracheophyta</taxon>
        <taxon>Spermatophyta</taxon>
        <taxon>Magnoliopsida</taxon>
        <taxon>Liliopsida</taxon>
        <taxon>Poales</taxon>
        <taxon>Poaceae</taxon>
        <taxon>BOP clade</taxon>
        <taxon>Oryzoideae</taxon>
        <taxon>Oryzeae</taxon>
        <taxon>Oryzinae</taxon>
        <taxon>Oryza</taxon>
    </lineage>
</organism>
<evidence type="ECO:0000313" key="4">
    <source>
        <dbReference type="Proteomes" id="UP000026961"/>
    </source>
</evidence>
<dbReference type="SMART" id="SM01162">
    <property type="entry name" value="DUF1771"/>
    <property type="match status" value="1"/>
</dbReference>
<evidence type="ECO:0000259" key="2">
    <source>
        <dbReference type="PROSITE" id="PS50828"/>
    </source>
</evidence>
<feature type="region of interest" description="Disordered" evidence="1">
    <location>
        <begin position="1"/>
        <end position="25"/>
    </location>
</feature>
<accession>A0A0D9YZ79</accession>
<dbReference type="Pfam" id="PF08590">
    <property type="entry name" value="DUF1771"/>
    <property type="match status" value="1"/>
</dbReference>
<feature type="region of interest" description="Disordered" evidence="1">
    <location>
        <begin position="42"/>
        <end position="80"/>
    </location>
</feature>
<evidence type="ECO:0000256" key="1">
    <source>
        <dbReference type="SAM" id="MobiDB-lite"/>
    </source>
</evidence>
<dbReference type="HOGENOM" id="CLU_040596_0_0_1"/>
<dbReference type="CDD" id="cd14371">
    <property type="entry name" value="CUE_CID7_like"/>
    <property type="match status" value="1"/>
</dbReference>
<dbReference type="InterPro" id="IPR041806">
    <property type="entry name" value="CID5/6/7_CUE"/>
</dbReference>
<dbReference type="PANTHER" id="PTHR46651">
    <property type="entry name" value="POLYADENYLATE-BINDING PROTEIN-INTERACTING PROTEIN 7"/>
    <property type="match status" value="1"/>
</dbReference>
<dbReference type="InterPro" id="IPR002625">
    <property type="entry name" value="Smr_dom"/>
</dbReference>
<dbReference type="SUPFAM" id="SSF160443">
    <property type="entry name" value="SMR domain-like"/>
    <property type="match status" value="1"/>
</dbReference>
<dbReference type="InterPro" id="IPR013899">
    <property type="entry name" value="DUF1771"/>
</dbReference>
<evidence type="ECO:0000313" key="3">
    <source>
        <dbReference type="EnsemblPlants" id="OGLUM02G35920.1"/>
    </source>
</evidence>